<proteinExistence type="predicted"/>
<dbReference type="RefSeq" id="YP_007517015.1">
    <property type="nucleotide sequence ID" value="NC_020460.2"/>
</dbReference>
<dbReference type="EMBL" id="JQ237893">
    <property type="protein sequence ID" value="AEY70788.1"/>
    <property type="molecule type" value="Genomic_DNA"/>
</dbReference>
<keyword evidence="1" id="KW-0934">Plastid</keyword>
<sequence>MKQLENFPKDINQISTKHINIIIDFLEGIGVLSKVELTDMPIVALLDLFIEVSTQINECDKLSLNVEDLEAKDYYFIIKVLMLTGLYSQENLLKTPGREILDLFKNTYIGLSEIIK</sequence>
<name>M1EV31_EUGVI</name>
<protein>
    <submittedName>
        <fullName evidence="1">Uncharacterized protein</fullName>
    </submittedName>
</protein>
<accession>M1EV31</accession>
<organism evidence="1">
    <name type="scientific">Euglena viridis</name>
    <name type="common">Cercaria viridis</name>
    <dbReference type="NCBI Taxonomy" id="3040"/>
    <lineage>
        <taxon>Eukaryota</taxon>
        <taxon>Discoba</taxon>
        <taxon>Euglenozoa</taxon>
        <taxon>Euglenida</taxon>
        <taxon>Spirocuta</taxon>
        <taxon>Euglenophyceae</taxon>
        <taxon>Euglenales</taxon>
        <taxon>Euglenaceae</taxon>
        <taxon>Euglena</taxon>
    </lineage>
</organism>
<reference evidence="1" key="1">
    <citation type="submission" date="2011-12" db="EMBL/GenBank/DDBJ databases">
        <title>Comparative chloroplast genomics between Euglena taxa (Euglenophyta).</title>
        <authorList>
            <person name="Bennett M.S."/>
            <person name="Triemer R.E."/>
        </authorList>
    </citation>
    <scope>NUCLEOTIDE SEQUENCE</scope>
    <source>
        <strain evidence="1">NJ001</strain>
    </source>
</reference>
<geneLocation type="chloroplast" evidence="1"/>
<dbReference type="GeneID" id="14697923"/>
<dbReference type="AlphaFoldDB" id="M1EV31"/>
<evidence type="ECO:0000313" key="1">
    <source>
        <dbReference type="EMBL" id="AEY70788.1"/>
    </source>
</evidence>
<keyword evidence="1" id="KW-0150">Chloroplast</keyword>